<proteinExistence type="inferred from homology"/>
<evidence type="ECO:0000256" key="2">
    <source>
        <dbReference type="ARBA" id="ARBA00005417"/>
    </source>
</evidence>
<evidence type="ECO:0000256" key="4">
    <source>
        <dbReference type="ARBA" id="ARBA00022475"/>
    </source>
</evidence>
<keyword evidence="5" id="KW-0547">Nucleotide-binding</keyword>
<feature type="domain" description="ABC transporter" evidence="9">
    <location>
        <begin position="4"/>
        <end position="244"/>
    </location>
</feature>
<evidence type="ECO:0000313" key="10">
    <source>
        <dbReference type="EMBL" id="UQS86281.1"/>
    </source>
</evidence>
<dbReference type="InterPro" id="IPR050095">
    <property type="entry name" value="ECF_ABC_transporter_ATP-bd"/>
</dbReference>
<dbReference type="PANTHER" id="PTHR43553:SF27">
    <property type="entry name" value="ENERGY-COUPLING FACTOR TRANSPORTER ATP-BINDING PROTEIN ECFA2"/>
    <property type="match status" value="1"/>
</dbReference>
<dbReference type="InterPro" id="IPR015856">
    <property type="entry name" value="ABC_transpr_CbiO/EcfA_su"/>
</dbReference>
<evidence type="ECO:0000256" key="8">
    <source>
        <dbReference type="ARBA" id="ARBA00023136"/>
    </source>
</evidence>
<dbReference type="CDD" id="cd03225">
    <property type="entry name" value="ABC_cobalt_CbiO_domain1"/>
    <property type="match status" value="2"/>
</dbReference>
<keyword evidence="6 10" id="KW-0067">ATP-binding</keyword>
<dbReference type="InterPro" id="IPR003593">
    <property type="entry name" value="AAA+_ATPase"/>
</dbReference>
<dbReference type="GO" id="GO:0043190">
    <property type="term" value="C:ATP-binding cassette (ABC) transporter complex"/>
    <property type="evidence" value="ECO:0007669"/>
    <property type="project" value="TreeGrafter"/>
</dbReference>
<feature type="domain" description="ABC transporter" evidence="9">
    <location>
        <begin position="260"/>
        <end position="476"/>
    </location>
</feature>
<gene>
    <name evidence="10" type="ORF">MOO44_04990</name>
</gene>
<dbReference type="GO" id="GO:0016887">
    <property type="term" value="F:ATP hydrolysis activity"/>
    <property type="evidence" value="ECO:0007669"/>
    <property type="project" value="InterPro"/>
</dbReference>
<dbReference type="SMART" id="SM00382">
    <property type="entry name" value="AAA"/>
    <property type="match status" value="2"/>
</dbReference>
<keyword evidence="11" id="KW-1185">Reference proteome</keyword>
<keyword evidence="4" id="KW-1003">Cell membrane</keyword>
<comment type="subcellular location">
    <subcellularLocation>
        <location evidence="1">Cell membrane</location>
        <topology evidence="1">Peripheral membrane protein</topology>
    </subcellularLocation>
</comment>
<dbReference type="EMBL" id="CP093361">
    <property type="protein sequence ID" value="UQS86281.1"/>
    <property type="molecule type" value="Genomic_DNA"/>
</dbReference>
<keyword evidence="3" id="KW-0813">Transport</keyword>
<dbReference type="InterPro" id="IPR003439">
    <property type="entry name" value="ABC_transporter-like_ATP-bd"/>
</dbReference>
<dbReference type="Gene3D" id="3.40.50.300">
    <property type="entry name" value="P-loop containing nucleotide triphosphate hydrolases"/>
    <property type="match status" value="2"/>
</dbReference>
<dbReference type="PROSITE" id="PS50893">
    <property type="entry name" value="ABC_TRANSPORTER_2"/>
    <property type="match status" value="2"/>
</dbReference>
<dbReference type="PROSITE" id="PS00211">
    <property type="entry name" value="ABC_TRANSPORTER_1"/>
    <property type="match status" value="1"/>
</dbReference>
<evidence type="ECO:0000256" key="7">
    <source>
        <dbReference type="ARBA" id="ARBA00022967"/>
    </source>
</evidence>
<keyword evidence="7" id="KW-1278">Translocase</keyword>
<name>A0A976X556_9LACO</name>
<accession>A0A976X556</accession>
<dbReference type="KEGG" id="lbe:MOO44_04990"/>
<dbReference type="AlphaFoldDB" id="A0A976X556"/>
<dbReference type="GO" id="GO:0042626">
    <property type="term" value="F:ATPase-coupled transmembrane transporter activity"/>
    <property type="evidence" value="ECO:0007669"/>
    <property type="project" value="TreeGrafter"/>
</dbReference>
<dbReference type="SUPFAM" id="SSF52540">
    <property type="entry name" value="P-loop containing nucleoside triphosphate hydrolases"/>
    <property type="match status" value="2"/>
</dbReference>
<dbReference type="GO" id="GO:0005524">
    <property type="term" value="F:ATP binding"/>
    <property type="evidence" value="ECO:0007669"/>
    <property type="project" value="UniProtKB-KW"/>
</dbReference>
<dbReference type="PANTHER" id="PTHR43553">
    <property type="entry name" value="HEAVY METAL TRANSPORTER"/>
    <property type="match status" value="1"/>
</dbReference>
<keyword evidence="8" id="KW-0472">Membrane</keyword>
<evidence type="ECO:0000313" key="11">
    <source>
        <dbReference type="Proteomes" id="UP000831181"/>
    </source>
</evidence>
<dbReference type="Pfam" id="PF00005">
    <property type="entry name" value="ABC_tran"/>
    <property type="match status" value="2"/>
</dbReference>
<evidence type="ECO:0000256" key="5">
    <source>
        <dbReference type="ARBA" id="ARBA00022741"/>
    </source>
</evidence>
<evidence type="ECO:0000256" key="1">
    <source>
        <dbReference type="ARBA" id="ARBA00004202"/>
    </source>
</evidence>
<reference evidence="10" key="1">
    <citation type="journal article" date="2022" name="Int. J. Syst. Evol. Microbiol.">
        <title>Apilactobacillus apisilvae sp. nov., Nicolia spurrieriana gen. nov. sp. nov., Bombilactobacillus folatiphilus sp. nov. and Bombilactobacillus thymidiniphilus sp. nov., four new lactic acid bacterial isolates from stingless bees Tetragonula carbonaria and Austroplebeia australis.</title>
        <authorList>
            <person name="Oliphant S.A."/>
            <person name="Watson-Haigh N.S."/>
            <person name="Sumby K.M."/>
            <person name="Gardner J."/>
            <person name="Groom S."/>
            <person name="Jiranek V."/>
        </authorList>
    </citation>
    <scope>NUCLEOTIDE SEQUENCE</scope>
    <source>
        <strain evidence="10">SGEP1_A5</strain>
    </source>
</reference>
<evidence type="ECO:0000256" key="3">
    <source>
        <dbReference type="ARBA" id="ARBA00022448"/>
    </source>
</evidence>
<evidence type="ECO:0000259" key="9">
    <source>
        <dbReference type="PROSITE" id="PS50893"/>
    </source>
</evidence>
<sequence>MAAVTVSHFTFTYQNSAHPVLADVNLTFTDAHISLIAGPSGTGKSTLLKSIAGLYPEFANGEYTGTIKIGPKPLAEIQPTALSGVVSMMFQNPNQQFTMTTVNDELQFALENRQVDPEVIPERIDAALQFVNIQKLKHRHLNALSGGEKQKVALAIIIAMDSDVILLDEPFASLDRTSRADLLHQLVRLRDQRGKTIILVDHDLSGYQDVVDDFFYLEAHQYQIQKLTNAQVEQLLVPFDHADLKAVKLALPTPNEQAALNLTDCEIKQGQATLLRAPQFQFYAHRVTLITGENGIGKSTLFKAMTRLFKYQGLIAYHGQDIQKLRKKKYLANVALVFQDAEMQFIDITMEEELALSVKNASNHHYTQDDINAMLTALHLDGHEQQVVYTLSEGQKKKLQIIEMLIMGTDVLLMDEPFKGLDINSLAVIVQMLQTASQRFHQTIIIISHQLSGLETLFDYHVEFKNQQLTYRGALL</sequence>
<protein>
    <submittedName>
        <fullName evidence="10">Energy-coupling factor ABC transporter ATP-binding protein</fullName>
    </submittedName>
</protein>
<comment type="similarity">
    <text evidence="2">Belongs to the ABC transporter superfamily.</text>
</comment>
<organism evidence="10 11">
    <name type="scientific">Nicoliella spurrieriana</name>
    <dbReference type="NCBI Taxonomy" id="2925830"/>
    <lineage>
        <taxon>Bacteria</taxon>
        <taxon>Bacillati</taxon>
        <taxon>Bacillota</taxon>
        <taxon>Bacilli</taxon>
        <taxon>Lactobacillales</taxon>
        <taxon>Lactobacillaceae</taxon>
        <taxon>Nicoliella</taxon>
    </lineage>
</organism>
<dbReference type="RefSeq" id="WP_260116090.1">
    <property type="nucleotide sequence ID" value="NZ_CP093361.1"/>
</dbReference>
<evidence type="ECO:0000256" key="6">
    <source>
        <dbReference type="ARBA" id="ARBA00022840"/>
    </source>
</evidence>
<dbReference type="Proteomes" id="UP000831181">
    <property type="component" value="Chromosome"/>
</dbReference>
<dbReference type="InterPro" id="IPR017871">
    <property type="entry name" value="ABC_transporter-like_CS"/>
</dbReference>
<dbReference type="InterPro" id="IPR027417">
    <property type="entry name" value="P-loop_NTPase"/>
</dbReference>